<evidence type="ECO:0000256" key="7">
    <source>
        <dbReference type="SAM" id="Coils"/>
    </source>
</evidence>
<reference evidence="9 10" key="2">
    <citation type="submission" date="2016-08" db="EMBL/GenBank/DDBJ databases">
        <title>Pervasive Adenine N6-methylation of Active Genes in Fungi.</title>
        <authorList>
            <consortium name="DOE Joint Genome Institute"/>
            <person name="Mondo S.J."/>
            <person name="Dannebaum R.O."/>
            <person name="Kuo R.C."/>
            <person name="Labutti K."/>
            <person name="Haridas S."/>
            <person name="Kuo A."/>
            <person name="Salamov A."/>
            <person name="Ahrendt S.R."/>
            <person name="Lipzen A."/>
            <person name="Sullivan W."/>
            <person name="Andreopoulos W.B."/>
            <person name="Clum A."/>
            <person name="Lindquist E."/>
            <person name="Daum C."/>
            <person name="Ramamoorthy G.K."/>
            <person name="Gryganskyi A."/>
            <person name="Culley D."/>
            <person name="Magnuson J.K."/>
            <person name="James T.Y."/>
            <person name="O'Malley M.A."/>
            <person name="Stajich J.E."/>
            <person name="Spatafora J.W."/>
            <person name="Visel A."/>
            <person name="Grigoriev I.V."/>
        </authorList>
    </citation>
    <scope>NUCLEOTIDE SEQUENCE [LARGE SCALE GENOMIC DNA]</scope>
    <source>
        <strain evidence="10">finn</strain>
    </source>
</reference>
<dbReference type="InterPro" id="IPR031846">
    <property type="entry name" value="Hvcn1"/>
</dbReference>
<evidence type="ECO:0000256" key="4">
    <source>
        <dbReference type="ARBA" id="ARBA00022882"/>
    </source>
</evidence>
<keyword evidence="8" id="KW-0812">Transmembrane</keyword>
<keyword evidence="7" id="KW-0175">Coiled coil</keyword>
<dbReference type="PANTHER" id="PTHR46480:SF1">
    <property type="entry name" value="VOLTAGE-GATED HYDROGEN CHANNEL 1"/>
    <property type="match status" value="1"/>
</dbReference>
<keyword evidence="10" id="KW-1185">Reference proteome</keyword>
<keyword evidence="8" id="KW-1133">Transmembrane helix</keyword>
<protein>
    <recommendedName>
        <fullName evidence="11">Ion transport domain-containing protein</fullName>
    </recommendedName>
</protein>
<evidence type="ECO:0000256" key="6">
    <source>
        <dbReference type="ARBA" id="ARBA00023303"/>
    </source>
</evidence>
<dbReference type="AlphaFoldDB" id="A0A1Y1UWH4"/>
<keyword evidence="5" id="KW-0406">Ion transport</keyword>
<evidence type="ECO:0008006" key="11">
    <source>
        <dbReference type="Google" id="ProtNLM"/>
    </source>
</evidence>
<dbReference type="GO" id="GO:0005886">
    <property type="term" value="C:plasma membrane"/>
    <property type="evidence" value="ECO:0007669"/>
    <property type="project" value="UniProtKB-SubCell"/>
</dbReference>
<feature type="transmembrane region" description="Helical" evidence="8">
    <location>
        <begin position="117"/>
        <end position="136"/>
    </location>
</feature>
<dbReference type="Proteomes" id="UP000193719">
    <property type="component" value="Unassembled WGS sequence"/>
</dbReference>
<evidence type="ECO:0000313" key="9">
    <source>
        <dbReference type="EMBL" id="ORX42310.1"/>
    </source>
</evidence>
<comment type="subcellular location">
    <subcellularLocation>
        <location evidence="1">Cell membrane</location>
        <topology evidence="1">Multi-pass membrane protein</topology>
    </subcellularLocation>
</comment>
<keyword evidence="2" id="KW-0813">Transport</keyword>
<feature type="transmembrane region" description="Helical" evidence="8">
    <location>
        <begin position="48"/>
        <end position="69"/>
    </location>
</feature>
<evidence type="ECO:0000256" key="8">
    <source>
        <dbReference type="SAM" id="Phobius"/>
    </source>
</evidence>
<keyword evidence="3" id="KW-1003">Cell membrane</keyword>
<dbReference type="PANTHER" id="PTHR46480">
    <property type="entry name" value="F20B24.22"/>
    <property type="match status" value="1"/>
</dbReference>
<gene>
    <name evidence="9" type="ORF">BCR36DRAFT_587303</name>
</gene>
<feature type="coiled-coil region" evidence="7">
    <location>
        <begin position="160"/>
        <end position="212"/>
    </location>
</feature>
<dbReference type="GO" id="GO:0030171">
    <property type="term" value="F:voltage-gated proton channel activity"/>
    <property type="evidence" value="ECO:0007669"/>
    <property type="project" value="InterPro"/>
</dbReference>
<keyword evidence="4" id="KW-0851">Voltage-gated channel</keyword>
<reference evidence="9 10" key="1">
    <citation type="submission" date="2016-08" db="EMBL/GenBank/DDBJ databases">
        <title>Genomes of anaerobic fungi encode conserved fungal cellulosomes for biomass hydrolysis.</title>
        <authorList>
            <consortium name="DOE Joint Genome Institute"/>
            <person name="Haitjema C.H."/>
            <person name="Gilmore S.P."/>
            <person name="Henske J.K."/>
            <person name="Solomon K.V."/>
            <person name="De Groot R."/>
            <person name="Kuo A."/>
            <person name="Mondo S.J."/>
            <person name="Salamov A.A."/>
            <person name="Labutti K."/>
            <person name="Zhao Z."/>
            <person name="Chiniquy J."/>
            <person name="Barry K."/>
            <person name="Brewer H.M."/>
            <person name="Purvine S.O."/>
            <person name="Wright A.T."/>
            <person name="Boxma B."/>
            <person name="Van Alen T."/>
            <person name="Hackstein J.H."/>
            <person name="Baker S.E."/>
            <person name="Grigoriev I.V."/>
            <person name="O'Malley M.A."/>
        </authorList>
    </citation>
    <scope>NUCLEOTIDE SEQUENCE [LARGE SCALE GENOMIC DNA]</scope>
    <source>
        <strain evidence="10">finn</strain>
    </source>
</reference>
<dbReference type="GO" id="GO:0034702">
    <property type="term" value="C:monoatomic ion channel complex"/>
    <property type="evidence" value="ECO:0007669"/>
    <property type="project" value="UniProtKB-KW"/>
</dbReference>
<keyword evidence="6" id="KW-0407">Ion channel</keyword>
<feature type="transmembrane region" description="Helical" evidence="8">
    <location>
        <begin position="89"/>
        <end position="108"/>
    </location>
</feature>
<evidence type="ECO:0000256" key="5">
    <source>
        <dbReference type="ARBA" id="ARBA00023065"/>
    </source>
</evidence>
<dbReference type="EMBL" id="MCFH01000067">
    <property type="protein sequence ID" value="ORX42310.1"/>
    <property type="molecule type" value="Genomic_DNA"/>
</dbReference>
<evidence type="ECO:0000313" key="10">
    <source>
        <dbReference type="Proteomes" id="UP000193719"/>
    </source>
</evidence>
<accession>A0A1Y1UWH4</accession>
<keyword evidence="8" id="KW-0472">Membrane</keyword>
<evidence type="ECO:0000256" key="1">
    <source>
        <dbReference type="ARBA" id="ARBA00004651"/>
    </source>
</evidence>
<proteinExistence type="predicted"/>
<sequence>MEPSQDQSFHIQLGGEGYYTNDKEYQKELTTYQRLQLNFGHKFFKPKYITSIVIMTIVDFFIIIVDLVMRLYTTASSETLIKVEKVISYILIALRSIYLVLLIIKLILSYKKLFRNVLYIFDAIVVTASFVLVILFNGLNRIAFSLVIVLRLSLTIQMIRNSNKRTKEKQEDELNEYSLRMDEELQKEKIARKHIENQIDDHKKKIQLLTGDYL</sequence>
<organism evidence="9 10">
    <name type="scientific">Piromyces finnis</name>
    <dbReference type="NCBI Taxonomy" id="1754191"/>
    <lineage>
        <taxon>Eukaryota</taxon>
        <taxon>Fungi</taxon>
        <taxon>Fungi incertae sedis</taxon>
        <taxon>Chytridiomycota</taxon>
        <taxon>Chytridiomycota incertae sedis</taxon>
        <taxon>Neocallimastigomycetes</taxon>
        <taxon>Neocallimastigales</taxon>
        <taxon>Neocallimastigaceae</taxon>
        <taxon>Piromyces</taxon>
    </lineage>
</organism>
<name>A0A1Y1UWH4_9FUNG</name>
<evidence type="ECO:0000256" key="3">
    <source>
        <dbReference type="ARBA" id="ARBA00022475"/>
    </source>
</evidence>
<evidence type="ECO:0000256" key="2">
    <source>
        <dbReference type="ARBA" id="ARBA00022448"/>
    </source>
</evidence>
<dbReference type="OrthoDB" id="2150004at2759"/>
<comment type="caution">
    <text evidence="9">The sequence shown here is derived from an EMBL/GenBank/DDBJ whole genome shotgun (WGS) entry which is preliminary data.</text>
</comment>